<name>A0AAW4PX93_9EURY</name>
<dbReference type="EMBL" id="RKLR01000019">
    <property type="protein sequence ID" value="MBX0325791.1"/>
    <property type="molecule type" value="Genomic_DNA"/>
</dbReference>
<protein>
    <recommendedName>
        <fullName evidence="3">Small CPxCG-related zinc finger protein</fullName>
    </recommendedName>
</protein>
<dbReference type="Proteomes" id="UP001430377">
    <property type="component" value="Unassembled WGS sequence"/>
</dbReference>
<evidence type="ECO:0000313" key="2">
    <source>
        <dbReference type="Proteomes" id="UP001430377"/>
    </source>
</evidence>
<keyword evidence="2" id="KW-1185">Reference proteome</keyword>
<evidence type="ECO:0000313" key="1">
    <source>
        <dbReference type="EMBL" id="MBX0325791.1"/>
    </source>
</evidence>
<comment type="caution">
    <text evidence="1">The sequence shown here is derived from an EMBL/GenBank/DDBJ whole genome shotgun (WGS) entry which is preliminary data.</text>
</comment>
<evidence type="ECO:0008006" key="3">
    <source>
        <dbReference type="Google" id="ProtNLM"/>
    </source>
</evidence>
<gene>
    <name evidence="1" type="ORF">EGH21_22495</name>
</gene>
<proteinExistence type="predicted"/>
<dbReference type="AlphaFoldDB" id="A0AAW4PX93"/>
<organism evidence="1 2">
    <name type="scientific">Haloarcula rubra</name>
    <dbReference type="NCBI Taxonomy" id="2487747"/>
    <lineage>
        <taxon>Archaea</taxon>
        <taxon>Methanobacteriati</taxon>
        <taxon>Methanobacteriota</taxon>
        <taxon>Stenosarchaea group</taxon>
        <taxon>Halobacteria</taxon>
        <taxon>Halobacteriales</taxon>
        <taxon>Haloarculaceae</taxon>
        <taxon>Haloarcula</taxon>
    </lineage>
</organism>
<sequence>MNVADADEYWMCDGCFEQFDTALYEEGDCPRPYCDNSDNSTLADFGADA</sequence>
<reference evidence="1 2" key="1">
    <citation type="submission" date="2021-06" db="EMBL/GenBank/DDBJ databases">
        <title>Halomicroarcula sp. a new haloarchaeum isolated from saline soil.</title>
        <authorList>
            <person name="Duran-Viseras A."/>
            <person name="Sanchez-Porro C."/>
            <person name="Ventosa A."/>
        </authorList>
    </citation>
    <scope>NUCLEOTIDE SEQUENCE [LARGE SCALE GENOMIC DNA]</scope>
    <source>
        <strain evidence="1 2">F13</strain>
    </source>
</reference>
<dbReference type="RefSeq" id="WP_220620650.1">
    <property type="nucleotide sequence ID" value="NZ_RKLR01000019.1"/>
</dbReference>
<accession>A0AAW4PX93</accession>